<evidence type="ECO:0000256" key="4">
    <source>
        <dbReference type="ARBA" id="ARBA00022741"/>
    </source>
</evidence>
<dbReference type="InterPro" id="IPR008271">
    <property type="entry name" value="Ser/Thr_kinase_AS"/>
</dbReference>
<evidence type="ECO:0000256" key="2">
    <source>
        <dbReference type="ARBA" id="ARBA00022527"/>
    </source>
</evidence>
<keyword evidence="8" id="KW-0472">Membrane</keyword>
<feature type="transmembrane region" description="Helical" evidence="8">
    <location>
        <begin position="323"/>
        <end position="345"/>
    </location>
</feature>
<dbReference type="PROSITE" id="PS50011">
    <property type="entry name" value="PROTEIN_KINASE_DOM"/>
    <property type="match status" value="1"/>
</dbReference>
<dbReference type="PROSITE" id="PS00108">
    <property type="entry name" value="PROTEIN_KINASE_ST"/>
    <property type="match status" value="1"/>
</dbReference>
<dbReference type="Pfam" id="PF00069">
    <property type="entry name" value="Pkinase"/>
    <property type="match status" value="1"/>
</dbReference>
<proteinExistence type="predicted"/>
<sequence length="493" mass="52006">MPLAEGATFAGYTIIRLLGAGGMGEVYLAAHPRLPRQDALKVLPVSVTTDEEFRVRFEREADMAAGLWNPHIVGVHDRGEYEGQLWISMDYVDGTDAAELMRDHPGGLPPADVMTIVNAVADALDYAHDRHLLHRDVKPANILIANPDSNERRILLADFGIARRDDDTSGLTATNMTVGTVSYAAPEQLMGAPLDGRADQYALAATAFHLLTGSPPFAHSNPAVVISQHLNAQPPKLGRHRPELSHLDPALTKALSKDPADRFARCADFARALSHQVGAPAGAEPPGAIDETRLAPVTHPTHAHRAAHNGGEPKTRHWLRPMIVAPVVLAILLVAVVAFAIGQFAGDRESGTATTSRSTTSTTPTGSTTATTAPAPPPPVTSTATTDTVTETVSPTPTTTAATTTSANIGADCSEPGGTGVTADGATAYCANLQYTNRYLWSLTPGQLANPVVTSSPLAPPPMETESPVRICMQQTGHSRLRCADEVLHGTAP</sequence>
<evidence type="ECO:0000256" key="1">
    <source>
        <dbReference type="ARBA" id="ARBA00012513"/>
    </source>
</evidence>
<feature type="compositionally biased region" description="Low complexity" evidence="7">
    <location>
        <begin position="351"/>
        <end position="373"/>
    </location>
</feature>
<evidence type="ECO:0000256" key="3">
    <source>
        <dbReference type="ARBA" id="ARBA00022679"/>
    </source>
</evidence>
<dbReference type="GO" id="GO:0004674">
    <property type="term" value="F:protein serine/threonine kinase activity"/>
    <property type="evidence" value="ECO:0007669"/>
    <property type="project" value="UniProtKB-KW"/>
</dbReference>
<dbReference type="Gene3D" id="3.30.200.20">
    <property type="entry name" value="Phosphorylase Kinase, domain 1"/>
    <property type="match status" value="1"/>
</dbReference>
<dbReference type="SUPFAM" id="SSF56112">
    <property type="entry name" value="Protein kinase-like (PK-like)"/>
    <property type="match status" value="1"/>
</dbReference>
<dbReference type="InterPro" id="IPR000719">
    <property type="entry name" value="Prot_kinase_dom"/>
</dbReference>
<feature type="region of interest" description="Disordered" evidence="7">
    <location>
        <begin position="347"/>
        <end position="409"/>
    </location>
</feature>
<evidence type="ECO:0000313" key="11">
    <source>
        <dbReference type="Proteomes" id="UP001526201"/>
    </source>
</evidence>
<dbReference type="EC" id="2.7.11.1" evidence="1"/>
<keyword evidence="11" id="KW-1185">Reference proteome</keyword>
<evidence type="ECO:0000259" key="9">
    <source>
        <dbReference type="PROSITE" id="PS50011"/>
    </source>
</evidence>
<keyword evidence="4" id="KW-0547">Nucleotide-binding</keyword>
<feature type="domain" description="Protein kinase" evidence="9">
    <location>
        <begin position="12"/>
        <end position="278"/>
    </location>
</feature>
<accession>A0ABT3CIR3</accession>
<evidence type="ECO:0000313" key="10">
    <source>
        <dbReference type="EMBL" id="MCV7229345.1"/>
    </source>
</evidence>
<feature type="compositionally biased region" description="Low complexity" evidence="7">
    <location>
        <begin position="381"/>
        <end position="407"/>
    </location>
</feature>
<keyword evidence="8" id="KW-1133">Transmembrane helix</keyword>
<evidence type="ECO:0000256" key="8">
    <source>
        <dbReference type="SAM" id="Phobius"/>
    </source>
</evidence>
<dbReference type="Proteomes" id="UP001526201">
    <property type="component" value="Unassembled WGS sequence"/>
</dbReference>
<keyword evidence="5 10" id="KW-0418">Kinase</keyword>
<keyword evidence="2 10" id="KW-0723">Serine/threonine-protein kinase</keyword>
<dbReference type="PANTHER" id="PTHR43289:SF6">
    <property type="entry name" value="SERINE_THREONINE-PROTEIN KINASE NEKL-3"/>
    <property type="match status" value="1"/>
</dbReference>
<comment type="caution">
    <text evidence="10">The sequence shown here is derived from an EMBL/GenBank/DDBJ whole genome shotgun (WGS) entry which is preliminary data.</text>
</comment>
<dbReference type="SMART" id="SM00220">
    <property type="entry name" value="S_TKc"/>
    <property type="match status" value="1"/>
</dbReference>
<evidence type="ECO:0000256" key="5">
    <source>
        <dbReference type="ARBA" id="ARBA00022777"/>
    </source>
</evidence>
<gene>
    <name evidence="10" type="ORF">H7J73_25370</name>
</gene>
<reference evidence="10 11" key="1">
    <citation type="journal article" date="2022" name="BMC Genomics">
        <title>Comparative genome analysis of mycobacteria focusing on tRNA and non-coding RNA.</title>
        <authorList>
            <person name="Behra P.R.K."/>
            <person name="Pettersson B.M.F."/>
            <person name="Ramesh M."/>
            <person name="Das S."/>
            <person name="Dasgupta S."/>
            <person name="Kirsebom L.A."/>
        </authorList>
    </citation>
    <scope>NUCLEOTIDE SEQUENCE [LARGE SCALE GENOMIC DNA]</scope>
    <source>
        <strain evidence="10 11">DSM 44078</strain>
    </source>
</reference>
<dbReference type="Gene3D" id="1.10.510.10">
    <property type="entry name" value="Transferase(Phosphotransferase) domain 1"/>
    <property type="match status" value="1"/>
</dbReference>
<keyword evidence="6" id="KW-0067">ATP-binding</keyword>
<dbReference type="EMBL" id="JACKTY010000041">
    <property type="protein sequence ID" value="MCV7229345.1"/>
    <property type="molecule type" value="Genomic_DNA"/>
</dbReference>
<name>A0ABT3CIR3_9MYCO</name>
<dbReference type="PANTHER" id="PTHR43289">
    <property type="entry name" value="MITOGEN-ACTIVATED PROTEIN KINASE KINASE KINASE 20-RELATED"/>
    <property type="match status" value="1"/>
</dbReference>
<dbReference type="InterPro" id="IPR011009">
    <property type="entry name" value="Kinase-like_dom_sf"/>
</dbReference>
<dbReference type="CDD" id="cd14014">
    <property type="entry name" value="STKc_PknB_like"/>
    <property type="match status" value="1"/>
</dbReference>
<dbReference type="RefSeq" id="WP_264070568.1">
    <property type="nucleotide sequence ID" value="NZ_JACKTY010000041.1"/>
</dbReference>
<protein>
    <recommendedName>
        <fullName evidence="1">non-specific serine/threonine protein kinase</fullName>
        <ecNumber evidence="1">2.7.11.1</ecNumber>
    </recommendedName>
</protein>
<evidence type="ECO:0000256" key="6">
    <source>
        <dbReference type="ARBA" id="ARBA00022840"/>
    </source>
</evidence>
<keyword evidence="3" id="KW-0808">Transferase</keyword>
<keyword evidence="8" id="KW-0812">Transmembrane</keyword>
<evidence type="ECO:0000256" key="7">
    <source>
        <dbReference type="SAM" id="MobiDB-lite"/>
    </source>
</evidence>
<organism evidence="10 11">
    <name type="scientific">Mycolicibacterium komossense</name>
    <dbReference type="NCBI Taxonomy" id="1779"/>
    <lineage>
        <taxon>Bacteria</taxon>
        <taxon>Bacillati</taxon>
        <taxon>Actinomycetota</taxon>
        <taxon>Actinomycetes</taxon>
        <taxon>Mycobacteriales</taxon>
        <taxon>Mycobacteriaceae</taxon>
        <taxon>Mycolicibacterium</taxon>
    </lineage>
</organism>